<dbReference type="InterPro" id="IPR014238">
    <property type="entry name" value="Spore_YlmC/YmxH"/>
</dbReference>
<dbReference type="NCBIfam" id="TIGR02888">
    <property type="entry name" value="spore_YlmC_YmxH"/>
    <property type="match status" value="1"/>
</dbReference>
<proteinExistence type="predicted"/>
<dbReference type="PANTHER" id="PTHR40061:SF1">
    <property type="entry name" value="SPORULATION PROTEIN YLMC-RELATED"/>
    <property type="match status" value="1"/>
</dbReference>
<dbReference type="PANTHER" id="PTHR40061">
    <property type="entry name" value="SPORULATION PROTEIN YLMC-RELATED"/>
    <property type="match status" value="1"/>
</dbReference>
<accession>A0A4Z0Y0W4</accession>
<feature type="domain" description="PRC-barrel" evidence="1">
    <location>
        <begin position="7"/>
        <end position="75"/>
    </location>
</feature>
<sequence length="97" mass="11007">MNCRLIDMRHKEVINIKDGTRIGCVCDVEIDTADARVVAIVIYGRLRCFGLLGREDDIIIKWQDIQVIGDDTILVCYNNCCHARKRSRGFGGFFGNN</sequence>
<dbReference type="Gene3D" id="2.30.30.240">
    <property type="entry name" value="PRC-barrel domain"/>
    <property type="match status" value="1"/>
</dbReference>
<evidence type="ECO:0000313" key="3">
    <source>
        <dbReference type="Proteomes" id="UP000297714"/>
    </source>
</evidence>
<evidence type="ECO:0000259" key="1">
    <source>
        <dbReference type="Pfam" id="PF05239"/>
    </source>
</evidence>
<protein>
    <submittedName>
        <fullName evidence="2">PRC-barrel domain protein</fullName>
    </submittedName>
</protein>
<dbReference type="Pfam" id="PF05239">
    <property type="entry name" value="PRC"/>
    <property type="match status" value="1"/>
</dbReference>
<gene>
    <name evidence="2" type="ORF">CAGA_13780</name>
</gene>
<dbReference type="RefSeq" id="WP_243112971.1">
    <property type="nucleotide sequence ID" value="NZ_JAJUFJ010000001.1"/>
</dbReference>
<dbReference type="EMBL" id="SRMQ01000005">
    <property type="protein sequence ID" value="TGJ76467.1"/>
    <property type="molecule type" value="Genomic_DNA"/>
</dbReference>
<evidence type="ECO:0000313" key="2">
    <source>
        <dbReference type="EMBL" id="TGJ76467.1"/>
    </source>
</evidence>
<reference evidence="2 3" key="1">
    <citation type="submission" date="2019-04" db="EMBL/GenBank/DDBJ databases">
        <authorList>
            <person name="Poehlein A."/>
            <person name="Bengelsdorf F.R."/>
            <person name="Duerre P."/>
            <person name="Daniel R."/>
        </authorList>
    </citation>
    <scope>NUCLEOTIDE SEQUENCE [LARGE SCALE GENOMIC DNA]</scope>
    <source>
        <strain evidence="2 3">BS-1</strain>
    </source>
</reference>
<name>A0A4Z0Y0W4_9FIRM</name>
<dbReference type="InterPro" id="IPR027275">
    <property type="entry name" value="PRC-brl_dom"/>
</dbReference>
<organism evidence="2 3">
    <name type="scientific">Caproiciproducens galactitolivorans</name>
    <dbReference type="NCBI Taxonomy" id="642589"/>
    <lineage>
        <taxon>Bacteria</taxon>
        <taxon>Bacillati</taxon>
        <taxon>Bacillota</taxon>
        <taxon>Clostridia</taxon>
        <taxon>Eubacteriales</taxon>
        <taxon>Acutalibacteraceae</taxon>
        <taxon>Caproiciproducens</taxon>
    </lineage>
</organism>
<dbReference type="SUPFAM" id="SSF50346">
    <property type="entry name" value="PRC-barrel domain"/>
    <property type="match status" value="1"/>
</dbReference>
<dbReference type="InterPro" id="IPR011033">
    <property type="entry name" value="PRC_barrel-like_sf"/>
</dbReference>
<comment type="caution">
    <text evidence="2">The sequence shown here is derived from an EMBL/GenBank/DDBJ whole genome shotgun (WGS) entry which is preliminary data.</text>
</comment>
<dbReference type="Proteomes" id="UP000297714">
    <property type="component" value="Unassembled WGS sequence"/>
</dbReference>
<dbReference type="AlphaFoldDB" id="A0A4Z0Y0W4"/>
<keyword evidence="3" id="KW-1185">Reference proteome</keyword>